<protein>
    <submittedName>
        <fullName evidence="4">Apoptotic protease-activating factor 1</fullName>
    </submittedName>
</protein>
<evidence type="ECO:0000256" key="2">
    <source>
        <dbReference type="SAM" id="MobiDB-lite"/>
    </source>
</evidence>
<name>A0A0A1WX22_ZEUCU</name>
<dbReference type="SMART" id="SM00320">
    <property type="entry name" value="WD40"/>
    <property type="match status" value="2"/>
</dbReference>
<dbReference type="PANTHER" id="PTHR22845:SF5">
    <property type="entry name" value="APOPTOTIC PROTEASE-ACTIVATING FACTOR 1"/>
    <property type="match status" value="1"/>
</dbReference>
<dbReference type="PANTHER" id="PTHR22845">
    <property type="entry name" value="APOPTOTIC PROTEASE-ACTIVATING FACTOR 1"/>
    <property type="match status" value="1"/>
</dbReference>
<keyword evidence="4" id="KW-0378">Hydrolase</keyword>
<dbReference type="Pfam" id="PF17908">
    <property type="entry name" value="APAF1_C"/>
    <property type="match status" value="1"/>
</dbReference>
<dbReference type="Gene3D" id="3.40.50.300">
    <property type="entry name" value="P-loop containing nucleotide triphosphate hydrolases"/>
    <property type="match status" value="1"/>
</dbReference>
<dbReference type="InterPro" id="IPR001680">
    <property type="entry name" value="WD40_rpt"/>
</dbReference>
<dbReference type="SUPFAM" id="SSF52540">
    <property type="entry name" value="P-loop containing nucleoside triphosphate hydrolases"/>
    <property type="match status" value="1"/>
</dbReference>
<dbReference type="GO" id="GO:0006508">
    <property type="term" value="P:proteolysis"/>
    <property type="evidence" value="ECO:0007669"/>
    <property type="project" value="UniProtKB-KW"/>
</dbReference>
<dbReference type="InterPro" id="IPR036322">
    <property type="entry name" value="WD40_repeat_dom_sf"/>
</dbReference>
<dbReference type="InterPro" id="IPR027417">
    <property type="entry name" value="P-loop_NTPase"/>
</dbReference>
<dbReference type="InterPro" id="IPR041452">
    <property type="entry name" value="APAF1_C"/>
</dbReference>
<feature type="region of interest" description="Disordered" evidence="2">
    <location>
        <begin position="1"/>
        <end position="24"/>
    </location>
</feature>
<evidence type="ECO:0000259" key="3">
    <source>
        <dbReference type="Pfam" id="PF17908"/>
    </source>
</evidence>
<dbReference type="EMBL" id="GBXI01011217">
    <property type="protein sequence ID" value="JAD03075.1"/>
    <property type="molecule type" value="Transcribed_RNA"/>
</dbReference>
<dbReference type="SUPFAM" id="SSF50978">
    <property type="entry name" value="WD40 repeat-like"/>
    <property type="match status" value="2"/>
</dbReference>
<evidence type="ECO:0000313" key="4">
    <source>
        <dbReference type="EMBL" id="JAD03075.1"/>
    </source>
</evidence>
<reference evidence="4" key="1">
    <citation type="submission" date="2014-11" db="EMBL/GenBank/DDBJ databases">
        <authorList>
            <person name="Geib S."/>
        </authorList>
    </citation>
    <scope>NUCLEOTIDE SEQUENCE</scope>
</reference>
<dbReference type="GO" id="GO:0008233">
    <property type="term" value="F:peptidase activity"/>
    <property type="evidence" value="ECO:0007669"/>
    <property type="project" value="UniProtKB-KW"/>
</dbReference>
<dbReference type="Gene3D" id="1.25.40.370">
    <property type="match status" value="1"/>
</dbReference>
<reference evidence="4" key="2">
    <citation type="journal article" date="2015" name="Gigascience">
        <title>Reconstructing a comprehensive transcriptome assembly of a white-pupal translocated strain of the pest fruit fly Bactrocera cucurbitae.</title>
        <authorList>
            <person name="Sim S.B."/>
            <person name="Calla B."/>
            <person name="Hall B."/>
            <person name="DeRego T."/>
            <person name="Geib S.M."/>
        </authorList>
    </citation>
    <scope>NUCLEOTIDE SEQUENCE</scope>
</reference>
<proteinExistence type="predicted"/>
<evidence type="ECO:0000256" key="1">
    <source>
        <dbReference type="ARBA" id="ARBA00022737"/>
    </source>
</evidence>
<sequence>MIANNSTQLFQQSNESQASADGCMNSRMLDNEPLLPPTINNSAITLDRQSSTAMSSISSDDASLDGHYALDIIEGHFLQDFDVRDIWEHVQDIFTTPEKQYINANLQSDNESTQHSTTDSQEVFREEQVSRLFAILRNKDHTQICKFKESLRMDYIWLMRLFDNINKVDSSIYVDLVHDLHSKVSLKYDDYNVHRSMPFRNLRNALLTMPIQGRVILTSDFGYGKKWLAIDVCTDFDVAQSMNFRIYWIDMGECTNALEDLRMLRYLKLLLTKPTRSPSPTGYGSLERFEPNTNAFKNSIDETKHLVSQELKKNANRKCLVVLVNVRNTHALEVFNLPCKLLVLTRSKKVSDSFAQKLSTTLRLRNGLTKFEFYMLFEKYLGHQNLVKKYMDLIYAHSNEHPYLLSLIGQSLRQNLDNWQDWIDKMQESKFVDHKFKAAIEKSLDSLQPELRKTFTKTFSCFPHAIYVPQKLIAAIWSAGRCEKDLDKLYRHGYLEKFISPRGEICYKQLFVYGKAMQNNEVTANDMMEMHRKLLNYYHLVEDLTARTEVLPFKRHIHDFYFFSCIGYHLKKAGFTDYFRQLYLDFGFLEQKLRKVDMLSTIADLETYHEYIAPDMETHKIFRAIRKFLPNIEKTLQESSNTTLLQCAFMEDGLVGNEARKQAAAFPNFAWFEQNGCIQQCHNILPLPSIPKKVILLDQERALIALSSAISLTNITFDWNTYSLKLKDPMKGKSNVVDIRFLRDNNAFMLLALYNNGNMKVWYLPGDCNMNRRRSDTFPNKAVKEIECINCIPTNNLLKPIAAFDVDYGVNTKQPTLHLAYRTGEIKFIEWRGENKIFVPVICEPLKTRMTDICILRKVFERYYIVCNKNGDICIFDTRDYSNPRGVEPFKHLIETIELTRNELLLICRRCIVYFSRKSINEIDPLNYVLHESDLTADDADNAINCAKLLYINEHKHLLLGTKKGLIMFDIETRTKVLTTNFNEEITCVDIQLLDRAKNKYVVACGSNAHKFINLFALRTDANGKPLLRWSSSSKTLQSKHAAVDLQMPPYVTLKGDKLYTVQYDGGDEATLLAVDSQNQLHRIDANGHTRVYEQVPNTITAITQYGEQAFVGCANGELIRLNLNATATATVETVFGAQPIEFLQLLNEHTLIAVAKNEFVVYANLNYGECKRFPIRHKVVRCFRLTTGKMLIVLASGEFLILNECADLIYPYRPRASVSIVDCDFQNNQLFNVTQHYKIEIFDLANSLSPTQLNMTYKKDDMLDIYVGAKVSCIAVSRKANLIAVGCYKITDHEENDISIHVYDCQLHVKHIDLLYTLKGHNLPINSMRFSPNACVLVSCAEQICWWSMHMAACKLNNTVAVAAHDRSDHSRFSSDSDDDDVANIQHLTLDKLEPILEDISRRARYDTRPPTDVTPVDDVVDYAIGAADDAVWKTKHGPATNCELLACIKFNGSEAQQFFANEAFTKFQTIDNGGSYYVLTLHDFNASERAKGQVDDVSYAYTDVDVVT</sequence>
<accession>A0A0A1WX22</accession>
<feature type="domain" description="APAF-1 helical" evidence="3">
    <location>
        <begin position="529"/>
        <end position="663"/>
    </location>
</feature>
<dbReference type="InterPro" id="IPR015943">
    <property type="entry name" value="WD40/YVTN_repeat-like_dom_sf"/>
</dbReference>
<gene>
    <name evidence="4" type="primary">apaf1_1</name>
    <name evidence="4" type="ORF">g.54749</name>
</gene>
<feature type="compositionally biased region" description="Polar residues" evidence="2">
    <location>
        <begin position="1"/>
        <end position="19"/>
    </location>
</feature>
<dbReference type="Gene3D" id="2.130.10.10">
    <property type="entry name" value="YVTN repeat-like/Quinoprotein amine dehydrogenase"/>
    <property type="match status" value="2"/>
</dbReference>
<keyword evidence="4" id="KW-0645">Protease</keyword>
<organism evidence="4">
    <name type="scientific">Zeugodacus cucurbitae</name>
    <name type="common">Melon fruit fly</name>
    <name type="synonym">Bactrocera cucurbitae</name>
    <dbReference type="NCBI Taxonomy" id="28588"/>
    <lineage>
        <taxon>Eukaryota</taxon>
        <taxon>Metazoa</taxon>
        <taxon>Ecdysozoa</taxon>
        <taxon>Arthropoda</taxon>
        <taxon>Hexapoda</taxon>
        <taxon>Insecta</taxon>
        <taxon>Pterygota</taxon>
        <taxon>Neoptera</taxon>
        <taxon>Endopterygota</taxon>
        <taxon>Diptera</taxon>
        <taxon>Brachycera</taxon>
        <taxon>Muscomorpha</taxon>
        <taxon>Tephritoidea</taxon>
        <taxon>Tephritidae</taxon>
        <taxon>Zeugodacus</taxon>
        <taxon>Zeugodacus</taxon>
    </lineage>
</organism>
<keyword evidence="1" id="KW-0677">Repeat</keyword>